<dbReference type="EMBL" id="QBMN01000072">
    <property type="protein sequence ID" value="PZO40691.1"/>
    <property type="molecule type" value="Genomic_DNA"/>
</dbReference>
<keyword evidence="3" id="KW-0804">Transcription</keyword>
<dbReference type="PANTHER" id="PTHR33204">
    <property type="entry name" value="TRANSCRIPTIONAL REGULATOR, MARR FAMILY"/>
    <property type="match status" value="1"/>
</dbReference>
<dbReference type="PANTHER" id="PTHR33204:SF37">
    <property type="entry name" value="HTH-TYPE TRANSCRIPTIONAL REGULATOR YODB"/>
    <property type="match status" value="1"/>
</dbReference>
<evidence type="ECO:0000313" key="5">
    <source>
        <dbReference type="EMBL" id="PZO40691.1"/>
    </source>
</evidence>
<dbReference type="GO" id="GO:0003677">
    <property type="term" value="F:DNA binding"/>
    <property type="evidence" value="ECO:0007669"/>
    <property type="project" value="UniProtKB-KW"/>
</dbReference>
<keyword evidence="1" id="KW-0805">Transcription regulation</keyword>
<evidence type="ECO:0000259" key="4">
    <source>
        <dbReference type="PROSITE" id="PS51118"/>
    </source>
</evidence>
<dbReference type="PROSITE" id="PS51118">
    <property type="entry name" value="HTH_HXLR"/>
    <property type="match status" value="1"/>
</dbReference>
<name>A0A2W4XZH8_9CYAN</name>
<evidence type="ECO:0000256" key="1">
    <source>
        <dbReference type="ARBA" id="ARBA00023015"/>
    </source>
</evidence>
<feature type="domain" description="HTH hxlR-type" evidence="4">
    <location>
        <begin position="19"/>
        <end position="117"/>
    </location>
</feature>
<keyword evidence="2" id="KW-0238">DNA-binding</keyword>
<gene>
    <name evidence="5" type="ORF">DCF17_11605</name>
</gene>
<reference evidence="6" key="1">
    <citation type="submission" date="2018-04" db="EMBL/GenBank/DDBJ databases">
        <authorList>
            <person name="Cornet L."/>
        </authorList>
    </citation>
    <scope>NUCLEOTIDE SEQUENCE [LARGE SCALE GENOMIC DNA]</scope>
</reference>
<proteinExistence type="predicted"/>
<organism evidence="5 6">
    <name type="scientific">Shackletoniella antarctica</name>
    <dbReference type="NCBI Taxonomy" id="268115"/>
    <lineage>
        <taxon>Bacteria</taxon>
        <taxon>Bacillati</taxon>
        <taxon>Cyanobacteriota</taxon>
        <taxon>Cyanophyceae</taxon>
        <taxon>Oculatellales</taxon>
        <taxon>Oculatellaceae</taxon>
        <taxon>Shackletoniella</taxon>
    </lineage>
</organism>
<sequence length="130" mass="14453">MPMPHAQNGTKISGTKLDSPVHLMLSYIGGKWAILILQELFQGSRRTNEFLSALPGISTKTLTARLRELESYGLVKRTVFPEVPPRVEYALTAKGQEVQPIMAALDQVGQHWLIHSPASRPTTLYGTRSR</sequence>
<comment type="caution">
    <text evidence="5">The sequence shown here is derived from an EMBL/GenBank/DDBJ whole genome shotgun (WGS) entry which is preliminary data.</text>
</comment>
<accession>A0A2W4XZH8</accession>
<evidence type="ECO:0000256" key="2">
    <source>
        <dbReference type="ARBA" id="ARBA00023125"/>
    </source>
</evidence>
<dbReference type="Pfam" id="PF01638">
    <property type="entry name" value="HxlR"/>
    <property type="match status" value="1"/>
</dbReference>
<dbReference type="InterPro" id="IPR036388">
    <property type="entry name" value="WH-like_DNA-bd_sf"/>
</dbReference>
<evidence type="ECO:0000256" key="3">
    <source>
        <dbReference type="ARBA" id="ARBA00023163"/>
    </source>
</evidence>
<dbReference type="InterPro" id="IPR002577">
    <property type="entry name" value="HTH_HxlR"/>
</dbReference>
<dbReference type="Proteomes" id="UP000249081">
    <property type="component" value="Unassembled WGS sequence"/>
</dbReference>
<reference evidence="5 6" key="2">
    <citation type="submission" date="2018-06" db="EMBL/GenBank/DDBJ databases">
        <title>Metagenomic assembly of (sub)arctic Cyanobacteria and their associated microbiome from non-axenic cultures.</title>
        <authorList>
            <person name="Baurain D."/>
        </authorList>
    </citation>
    <scope>NUCLEOTIDE SEQUENCE [LARGE SCALE GENOMIC DNA]</scope>
    <source>
        <strain evidence="5">ULC041bin1</strain>
    </source>
</reference>
<dbReference type="SUPFAM" id="SSF46785">
    <property type="entry name" value="Winged helix' DNA-binding domain"/>
    <property type="match status" value="1"/>
</dbReference>
<dbReference type="AlphaFoldDB" id="A0A2W4XZH8"/>
<dbReference type="InterPro" id="IPR036390">
    <property type="entry name" value="WH_DNA-bd_sf"/>
</dbReference>
<evidence type="ECO:0000313" key="6">
    <source>
        <dbReference type="Proteomes" id="UP000249081"/>
    </source>
</evidence>
<protein>
    <submittedName>
        <fullName evidence="5">HxlR family transcriptional regulator</fullName>
    </submittedName>
</protein>
<dbReference type="Gene3D" id="1.10.10.10">
    <property type="entry name" value="Winged helix-like DNA-binding domain superfamily/Winged helix DNA-binding domain"/>
    <property type="match status" value="1"/>
</dbReference>